<dbReference type="InterPro" id="IPR015946">
    <property type="entry name" value="KH_dom-like_a/b"/>
</dbReference>
<dbReference type="EMBL" id="JAFBFH010000001">
    <property type="protein sequence ID" value="MBM7713137.1"/>
    <property type="molecule type" value="Genomic_DNA"/>
</dbReference>
<dbReference type="Gene3D" id="3.30.300.20">
    <property type="match status" value="1"/>
</dbReference>
<dbReference type="Proteomes" id="UP000823485">
    <property type="component" value="Unassembled WGS sequence"/>
</dbReference>
<proteinExistence type="predicted"/>
<dbReference type="InterPro" id="IPR036102">
    <property type="entry name" value="OsmC/Ohrsf"/>
</dbReference>
<evidence type="ECO:0000313" key="1">
    <source>
        <dbReference type="EMBL" id="MBM7713137.1"/>
    </source>
</evidence>
<organism evidence="1 2">
    <name type="scientific">Siminovitchia thermophila</name>
    <dbReference type="NCBI Taxonomy" id="1245522"/>
    <lineage>
        <taxon>Bacteria</taxon>
        <taxon>Bacillati</taxon>
        <taxon>Bacillota</taxon>
        <taxon>Bacilli</taxon>
        <taxon>Bacillales</taxon>
        <taxon>Bacillaceae</taxon>
        <taxon>Siminovitchia</taxon>
    </lineage>
</organism>
<accession>A0ABS2R0H0</accession>
<name>A0ABS2R0H0_9BACI</name>
<sequence length="49" mass="5399">MATAQFMKVKTSGKWEKGLQTSIFIRDFEKIIVDEPASLGGDGQRTKPG</sequence>
<comment type="caution">
    <text evidence="1">The sequence shown here is derived from an EMBL/GenBank/DDBJ whole genome shotgun (WGS) entry which is preliminary data.</text>
</comment>
<dbReference type="SUPFAM" id="SSF82784">
    <property type="entry name" value="OsmC-like"/>
    <property type="match status" value="1"/>
</dbReference>
<gene>
    <name evidence="1" type="ORF">JOC94_000103</name>
</gene>
<protein>
    <submittedName>
        <fullName evidence="1">Uncharacterized protein</fullName>
    </submittedName>
</protein>
<evidence type="ECO:0000313" key="2">
    <source>
        <dbReference type="Proteomes" id="UP000823485"/>
    </source>
</evidence>
<keyword evidence="2" id="KW-1185">Reference proteome</keyword>
<reference evidence="1 2" key="1">
    <citation type="submission" date="2021-01" db="EMBL/GenBank/DDBJ databases">
        <title>Genomic Encyclopedia of Type Strains, Phase IV (KMG-IV): sequencing the most valuable type-strain genomes for metagenomic binning, comparative biology and taxonomic classification.</title>
        <authorList>
            <person name="Goeker M."/>
        </authorList>
    </citation>
    <scope>NUCLEOTIDE SEQUENCE [LARGE SCALE GENOMIC DNA]</scope>
    <source>
        <strain evidence="1 2">DSM 105453</strain>
    </source>
</reference>